<dbReference type="InterPro" id="IPR050148">
    <property type="entry name" value="Terpene_synthase-like"/>
</dbReference>
<dbReference type="SUPFAM" id="SSF48576">
    <property type="entry name" value="Terpenoid synthases"/>
    <property type="match status" value="1"/>
</dbReference>
<evidence type="ECO:0000313" key="3">
    <source>
        <dbReference type="EMBL" id="KAE8684288.1"/>
    </source>
</evidence>
<keyword evidence="1" id="KW-0479">Metal-binding</keyword>
<keyword evidence="4" id="KW-1185">Reference proteome</keyword>
<dbReference type="GO" id="GO:0016114">
    <property type="term" value="P:terpenoid biosynthetic process"/>
    <property type="evidence" value="ECO:0007669"/>
    <property type="project" value="InterPro"/>
</dbReference>
<dbReference type="Proteomes" id="UP000436088">
    <property type="component" value="Unassembled WGS sequence"/>
</dbReference>
<protein>
    <submittedName>
        <fullName evidence="3">Pentatricopeptide repeat-containing protein</fullName>
    </submittedName>
</protein>
<evidence type="ECO:0000313" key="4">
    <source>
        <dbReference type="Proteomes" id="UP000436088"/>
    </source>
</evidence>
<dbReference type="EMBL" id="VEPZ02001246">
    <property type="protein sequence ID" value="KAE8684288.1"/>
    <property type="molecule type" value="Genomic_DNA"/>
</dbReference>
<dbReference type="PANTHER" id="PTHR31225:SF240">
    <property type="entry name" value="(+)-DELTA-CADINENE SYNTHASE"/>
    <property type="match status" value="1"/>
</dbReference>
<evidence type="ECO:0000259" key="2">
    <source>
        <dbReference type="Pfam" id="PF03936"/>
    </source>
</evidence>
<accession>A0A6A2YXS1</accession>
<dbReference type="InterPro" id="IPR005630">
    <property type="entry name" value="Terpene_synthase_metal-bd"/>
</dbReference>
<dbReference type="AlphaFoldDB" id="A0A6A2YXS1"/>
<comment type="caution">
    <text evidence="3">The sequence shown here is derived from an EMBL/GenBank/DDBJ whole genome shotgun (WGS) entry which is preliminary data.</text>
</comment>
<dbReference type="PANTHER" id="PTHR31225">
    <property type="entry name" value="OS04G0344100 PROTEIN-RELATED"/>
    <property type="match status" value="1"/>
</dbReference>
<dbReference type="Pfam" id="PF03936">
    <property type="entry name" value="Terpene_synth_C"/>
    <property type="match status" value="1"/>
</dbReference>
<reference evidence="3" key="1">
    <citation type="submission" date="2019-09" db="EMBL/GenBank/DDBJ databases">
        <title>Draft genome information of white flower Hibiscus syriacus.</title>
        <authorList>
            <person name="Kim Y.-M."/>
        </authorList>
    </citation>
    <scope>NUCLEOTIDE SEQUENCE [LARGE SCALE GENOMIC DNA]</scope>
    <source>
        <strain evidence="3">YM2019G1</strain>
    </source>
</reference>
<evidence type="ECO:0000256" key="1">
    <source>
        <dbReference type="ARBA" id="ARBA00022723"/>
    </source>
</evidence>
<dbReference type="GO" id="GO:0010333">
    <property type="term" value="F:terpene synthase activity"/>
    <property type="evidence" value="ECO:0007669"/>
    <property type="project" value="InterPro"/>
</dbReference>
<organism evidence="3 4">
    <name type="scientific">Hibiscus syriacus</name>
    <name type="common">Rose of Sharon</name>
    <dbReference type="NCBI Taxonomy" id="106335"/>
    <lineage>
        <taxon>Eukaryota</taxon>
        <taxon>Viridiplantae</taxon>
        <taxon>Streptophyta</taxon>
        <taxon>Embryophyta</taxon>
        <taxon>Tracheophyta</taxon>
        <taxon>Spermatophyta</taxon>
        <taxon>Magnoliopsida</taxon>
        <taxon>eudicotyledons</taxon>
        <taxon>Gunneridae</taxon>
        <taxon>Pentapetalae</taxon>
        <taxon>rosids</taxon>
        <taxon>malvids</taxon>
        <taxon>Malvales</taxon>
        <taxon>Malvaceae</taxon>
        <taxon>Malvoideae</taxon>
        <taxon>Hibiscus</taxon>
    </lineage>
</organism>
<name>A0A6A2YXS1_HIBSY</name>
<sequence length="166" mass="18371">MEEYMRVGTITAGNIAVSVTSLVGMGDVPTPEIFNWASNYPKIFVACAIHARLIDDIASHKFEQERGHCASVVECYMREHGVSEVEARSELNKQVEDAWKDMNYEMIFSETSKVVPMPVLTRVLNFSRGCEFIYKAGDGYTHVGKTTKEGITSLLIDPISVSASGN</sequence>
<dbReference type="GO" id="GO:0000287">
    <property type="term" value="F:magnesium ion binding"/>
    <property type="evidence" value="ECO:0007669"/>
    <property type="project" value="InterPro"/>
</dbReference>
<dbReference type="InterPro" id="IPR008949">
    <property type="entry name" value="Isoprenoid_synthase_dom_sf"/>
</dbReference>
<proteinExistence type="predicted"/>
<dbReference type="Gene3D" id="1.10.600.10">
    <property type="entry name" value="Farnesyl Diphosphate Synthase"/>
    <property type="match status" value="1"/>
</dbReference>
<gene>
    <name evidence="3" type="ORF">F3Y22_tig00111146pilonHSYRG00066</name>
</gene>
<feature type="domain" description="Terpene synthase metal-binding" evidence="2">
    <location>
        <begin position="1"/>
        <end position="101"/>
    </location>
</feature>